<organism evidence="15 16">
    <name type="scientific">[Candida] anglica</name>
    <dbReference type="NCBI Taxonomy" id="148631"/>
    <lineage>
        <taxon>Eukaryota</taxon>
        <taxon>Fungi</taxon>
        <taxon>Dikarya</taxon>
        <taxon>Ascomycota</taxon>
        <taxon>Saccharomycotina</taxon>
        <taxon>Pichiomycetes</taxon>
        <taxon>Debaryomycetaceae</taxon>
        <taxon>Kurtzmaniella</taxon>
    </lineage>
</organism>
<keyword evidence="16" id="KW-1185">Reference proteome</keyword>
<dbReference type="PROSITE" id="PS50294">
    <property type="entry name" value="WD_REPEATS_REGION"/>
    <property type="match status" value="1"/>
</dbReference>
<feature type="compositionally biased region" description="Polar residues" evidence="14">
    <location>
        <begin position="1113"/>
        <end position="1122"/>
    </location>
</feature>
<dbReference type="InterPro" id="IPR001680">
    <property type="entry name" value="WD40_rpt"/>
</dbReference>
<dbReference type="EMBL" id="OZ004257">
    <property type="protein sequence ID" value="CAK7908519.1"/>
    <property type="molecule type" value="Genomic_DNA"/>
</dbReference>
<keyword evidence="7 13" id="KW-0853">WD repeat</keyword>
<feature type="region of interest" description="Disordered" evidence="14">
    <location>
        <begin position="783"/>
        <end position="837"/>
    </location>
</feature>
<keyword evidence="10" id="KW-0931">ER-Golgi transport</keyword>
<sequence>MVKLAEISRTSTFAWSHGCLPLLATGTVAGAVDANFSSQSKLELWDVFSPIDKSTPAVVATVSARFHALAWSKPFDGHAQGVIAGAFEDGIVEFWDAEILLKSKDLAKASVHRSNVHSGPVKTLQFHPSQDHVMVSGGAHGQLFVWDIKTFAEPVAPGQAMTPMDEVSCVAWNNTVPHIFASTGNGGYTSIWDLKAKREVLHLSYSGSLGRANFSCVAWHPTLSTKLVTASDNDGCPLILTWDLRNSNAPEKIMQGHKKGVLSLDWCAHDPELLISSGKDNSTLLWNPIKGEKLGEYPTTANWAYNTKFAPAAPDIFATASFDGKIVIQSLQDTSPPVSSKVASTNDDNDFWNEISVTDTQQPVFEISQAPAWLKTTSSVSFGFGSKLVSVSTNKDGQSVVNISKFATNSKFDETSNSLSKAINSGNFTSFIEEKVSASSFLNDTEKGDWELLKKLSETNKEDLLKEQLGESESKDEAPETKKEAEDLDLGDDFAGDDSFFDNLGSGKISATITKQNADSFVPSGEFSLINEKKDSDEDKKLFKLILNGNLEGAVTECIQQERLVEALIIALDGSDESKAIVKNEYFKKNQENVLSRLLYSASSKNVTDIVAHADVSNWKEIAASISAYAADGEDYNSKITELGDRILESKTPSRENAILCYLAGNALDKIAKIWLNELPAIEEELLKSTSSGSSSPSDARFEALNSFVEKIATYRSISKTNDSFAGPGIEPICKVILEYSNSVAGFGQFELAEKFLQLLPADFEGLKMEKDRIAKATGNYTSATTASNNRRGGSTSSATSRAYARPGLGGLQPAQPKAFVKSPAKQHASLSGNKPFVPMVPTAPPTFNRAPPPPAVGTPAPPVANAYGAPVQPVTNPYAPQGGASVPGPGAVPSFHNPYRPSTPSLPTTAAASNGSPAIPPPPKNAFRKDTDGWNDLPEGFKPKVAPRRPVASSSSPSPVQVNTTSTPSSIALPKRTSSVGPPTLPPPPKGISRTSSRQTVPTEAASIPHSPSQVSSRYAPPTPSVISLDQNNSGSRVASPSVHPAPPPKNPYAPQSTPAPVKTAFAPPTPPIVPSSTLPPTPSTQAPPKNPYAPVANNGPVAPTGYMLPPRTSSHGSQVNAFAGPPPPPPSGHASAHAHTPAPPPPPPAAAQGSNGFPPVGQSAEPPVKEKYPAGDRSHISEDALPIFTTLSSILDSIMPDLPEQYAKHGDAVSKRLNLLFDHLNNEDLLSAETVESLKEVCNLLENKEYEQALAKNIELATKHSEETGNWHPGVKHLIQMAQALL</sequence>
<accession>A0ABP0ED29</accession>
<feature type="region of interest" description="Disordered" evidence="14">
    <location>
        <begin position="464"/>
        <end position="490"/>
    </location>
</feature>
<protein>
    <recommendedName>
        <fullName evidence="5">Protein transport protein SEC31</fullName>
    </recommendedName>
    <alternativeName>
        <fullName evidence="4">Protein transport protein sec31</fullName>
    </alternativeName>
</protein>
<evidence type="ECO:0000256" key="4">
    <source>
        <dbReference type="ARBA" id="ARBA00013507"/>
    </source>
</evidence>
<dbReference type="SMART" id="SM00320">
    <property type="entry name" value="WD40"/>
    <property type="match status" value="5"/>
</dbReference>
<comment type="subcellular location">
    <subcellularLocation>
        <location evidence="1">Cytoplasmic vesicle</location>
        <location evidence="1">COPII-coated vesicle membrane</location>
        <topology evidence="1">Peripheral membrane protein</topology>
        <orientation evidence="1">Cytoplasmic side</orientation>
    </subcellularLocation>
    <subcellularLocation>
        <location evidence="2">Endoplasmic reticulum membrane</location>
        <topology evidence="2">Peripheral membrane protein</topology>
        <orientation evidence="2">Cytoplasmic side</orientation>
    </subcellularLocation>
</comment>
<dbReference type="Gene3D" id="1.20.940.10">
    <property type="entry name" value="Functional domain of the splicing factor Prp18"/>
    <property type="match status" value="1"/>
</dbReference>
<feature type="repeat" description="WD" evidence="13">
    <location>
        <begin position="114"/>
        <end position="150"/>
    </location>
</feature>
<feature type="compositionally biased region" description="Polar residues" evidence="14">
    <location>
        <begin position="994"/>
        <end position="1003"/>
    </location>
</feature>
<dbReference type="InterPro" id="IPR036322">
    <property type="entry name" value="WD40_repeat_dom_sf"/>
</dbReference>
<feature type="compositionally biased region" description="Polar residues" evidence="14">
    <location>
        <begin position="1026"/>
        <end position="1038"/>
    </location>
</feature>
<evidence type="ECO:0000256" key="14">
    <source>
        <dbReference type="SAM" id="MobiDB-lite"/>
    </source>
</evidence>
<evidence type="ECO:0000256" key="9">
    <source>
        <dbReference type="ARBA" id="ARBA00022824"/>
    </source>
</evidence>
<evidence type="ECO:0000256" key="8">
    <source>
        <dbReference type="ARBA" id="ARBA00022737"/>
    </source>
</evidence>
<comment type="function">
    <text evidence="12">Component of the coat protein complex II (COPII) which promotes the formation of transport vesicles from the endoplasmic reticulum (ER). The coat has two main functions, the physical deformation of the endoplasmic reticulum membrane into vesicles and the selection of cargo molecules.</text>
</comment>
<evidence type="ECO:0000313" key="15">
    <source>
        <dbReference type="EMBL" id="CAK7908519.1"/>
    </source>
</evidence>
<keyword evidence="9" id="KW-0256">Endoplasmic reticulum</keyword>
<evidence type="ECO:0000313" key="16">
    <source>
        <dbReference type="Proteomes" id="UP001497600"/>
    </source>
</evidence>
<dbReference type="InterPro" id="IPR040251">
    <property type="entry name" value="SEC31-like"/>
</dbReference>
<feature type="repeat" description="WD" evidence="13">
    <location>
        <begin position="254"/>
        <end position="287"/>
    </location>
</feature>
<dbReference type="PROSITE" id="PS50082">
    <property type="entry name" value="WD_REPEATS_2"/>
    <property type="match status" value="2"/>
</dbReference>
<gene>
    <name evidence="15" type="primary">SEC31</name>
    <name evidence="15" type="ORF">CAAN4_E10616</name>
</gene>
<evidence type="ECO:0000256" key="3">
    <source>
        <dbReference type="ARBA" id="ARBA00009358"/>
    </source>
</evidence>
<comment type="similarity">
    <text evidence="3">Belongs to the WD repeat SEC31 family.</text>
</comment>
<dbReference type="InterPro" id="IPR015943">
    <property type="entry name" value="WD40/YVTN_repeat-like_dom_sf"/>
</dbReference>
<evidence type="ECO:0000256" key="7">
    <source>
        <dbReference type="ARBA" id="ARBA00022574"/>
    </source>
</evidence>
<feature type="compositionally biased region" description="Low complexity" evidence="14">
    <location>
        <begin position="951"/>
        <end position="971"/>
    </location>
</feature>
<dbReference type="SUPFAM" id="SSF50978">
    <property type="entry name" value="WD40 repeat-like"/>
    <property type="match status" value="1"/>
</dbReference>
<feature type="compositionally biased region" description="Low complexity" evidence="14">
    <location>
        <begin position="791"/>
        <end position="806"/>
    </location>
</feature>
<dbReference type="Gene3D" id="2.130.10.10">
    <property type="entry name" value="YVTN repeat-like/Quinoprotein amine dehydrogenase"/>
    <property type="match status" value="1"/>
</dbReference>
<evidence type="ECO:0000256" key="6">
    <source>
        <dbReference type="ARBA" id="ARBA00022448"/>
    </source>
</evidence>
<keyword evidence="8" id="KW-0677">Repeat</keyword>
<proteinExistence type="inferred from homology"/>
<feature type="region of interest" description="Disordered" evidence="14">
    <location>
        <begin position="879"/>
        <end position="1177"/>
    </location>
</feature>
<feature type="compositionally biased region" description="Polar residues" evidence="14">
    <location>
        <begin position="901"/>
        <end position="917"/>
    </location>
</feature>
<dbReference type="Gene3D" id="1.25.40.1030">
    <property type="match status" value="1"/>
</dbReference>
<feature type="compositionally biased region" description="Pro residues" evidence="14">
    <location>
        <begin position="1069"/>
        <end position="1084"/>
    </location>
</feature>
<evidence type="ECO:0000256" key="12">
    <source>
        <dbReference type="ARBA" id="ARBA00025471"/>
    </source>
</evidence>
<evidence type="ECO:0000256" key="1">
    <source>
        <dbReference type="ARBA" id="ARBA00004299"/>
    </source>
</evidence>
<evidence type="ECO:0000256" key="2">
    <source>
        <dbReference type="ARBA" id="ARBA00004397"/>
    </source>
</evidence>
<keyword evidence="11" id="KW-0653">Protein transport</keyword>
<evidence type="ECO:0000256" key="10">
    <source>
        <dbReference type="ARBA" id="ARBA00022892"/>
    </source>
</evidence>
<dbReference type="Proteomes" id="UP001497600">
    <property type="component" value="Chromosome E"/>
</dbReference>
<dbReference type="PANTHER" id="PTHR13923:SF11">
    <property type="entry name" value="SECRETORY 31, ISOFORM D"/>
    <property type="match status" value="1"/>
</dbReference>
<dbReference type="Pfam" id="PF00400">
    <property type="entry name" value="WD40"/>
    <property type="match status" value="2"/>
</dbReference>
<dbReference type="PANTHER" id="PTHR13923">
    <property type="entry name" value="SEC31-RELATED PROTEIN"/>
    <property type="match status" value="1"/>
</dbReference>
<feature type="compositionally biased region" description="Low complexity" evidence="14">
    <location>
        <begin position="880"/>
        <end position="895"/>
    </location>
</feature>
<evidence type="ECO:0000256" key="5">
    <source>
        <dbReference type="ARBA" id="ARBA00021236"/>
    </source>
</evidence>
<feature type="compositionally biased region" description="Basic and acidic residues" evidence="14">
    <location>
        <begin position="464"/>
        <end position="485"/>
    </location>
</feature>
<reference evidence="15 16" key="1">
    <citation type="submission" date="2024-01" db="EMBL/GenBank/DDBJ databases">
        <authorList>
            <consortium name="Genoscope - CEA"/>
            <person name="William W."/>
        </authorList>
    </citation>
    <scope>NUCLEOTIDE SEQUENCE [LARGE SCALE GENOMIC DNA]</scope>
    <source>
        <strain evidence="15 16">29B2s-10</strain>
    </source>
</reference>
<evidence type="ECO:0000256" key="13">
    <source>
        <dbReference type="PROSITE-ProRule" id="PRU00221"/>
    </source>
</evidence>
<evidence type="ECO:0000256" key="11">
    <source>
        <dbReference type="ARBA" id="ARBA00022927"/>
    </source>
</evidence>
<keyword evidence="6" id="KW-0813">Transport</keyword>
<name>A0ABP0ED29_9ASCO</name>